<evidence type="ECO:0000313" key="13">
    <source>
        <dbReference type="Proteomes" id="UP001142610"/>
    </source>
</evidence>
<dbReference type="RefSeq" id="WP_256620420.1">
    <property type="nucleotide sequence ID" value="NZ_JANIBC010000020.1"/>
</dbReference>
<keyword evidence="7" id="KW-0653">Protein transport</keyword>
<feature type="domain" description="T2SS protein K first SAM-like" evidence="11">
    <location>
        <begin position="97"/>
        <end position="183"/>
    </location>
</feature>
<evidence type="ECO:0000256" key="10">
    <source>
        <dbReference type="SAM" id="MobiDB-lite"/>
    </source>
</evidence>
<organism evidence="12 13">
    <name type="scientific">Parvularcula maris</name>
    <dbReference type="NCBI Taxonomy" id="2965077"/>
    <lineage>
        <taxon>Bacteria</taxon>
        <taxon>Pseudomonadati</taxon>
        <taxon>Pseudomonadota</taxon>
        <taxon>Alphaproteobacteria</taxon>
        <taxon>Parvularculales</taxon>
        <taxon>Parvularculaceae</taxon>
        <taxon>Parvularcula</taxon>
    </lineage>
</organism>
<dbReference type="InterPro" id="IPR038072">
    <property type="entry name" value="GspK_central_sf"/>
</dbReference>
<dbReference type="EMBL" id="JANIBC010000020">
    <property type="protein sequence ID" value="MCQ8186495.1"/>
    <property type="molecule type" value="Genomic_DNA"/>
</dbReference>
<sequence>MKDRNQRGAALVMVLLALAVVSLLAVAVARQGRSAAQSASAVLDRARTEQGARSAAEIGIAAVLAGRREEEFLVTTLGDLTLLTVIEPEAADRLDLNEAEAAPLRELLTGLERQDGAALAARIMDWRDADDRTRPGGAESAEYERLGLAPPRNGVFLSLFDLDAVAGLDAETAGRLRSEVTVWGGGAGAAAPSGPGSETEQAPPESPRAAAASSARARAFTRAEQEAEELQQAPESPGASDVEAWRIIGAAYRDGERRGALLVTISLRDSDTEAGQGYVVLDWGSLGNGYRLDEWEQSAGLAAGAAGSGRAALVDR</sequence>
<evidence type="ECO:0000256" key="5">
    <source>
        <dbReference type="ARBA" id="ARBA00022519"/>
    </source>
</evidence>
<dbReference type="AlphaFoldDB" id="A0A9X2RIV4"/>
<dbReference type="InterPro" id="IPR005628">
    <property type="entry name" value="GspK"/>
</dbReference>
<keyword evidence="13" id="KW-1185">Reference proteome</keyword>
<evidence type="ECO:0000256" key="3">
    <source>
        <dbReference type="ARBA" id="ARBA00022448"/>
    </source>
</evidence>
<protein>
    <submittedName>
        <fullName evidence="12">General secretion pathway protein GspK</fullName>
    </submittedName>
</protein>
<reference evidence="12" key="1">
    <citation type="submission" date="2022-07" db="EMBL/GenBank/DDBJ databases">
        <title>Parvularcula maris sp. nov., an algicidal bacterium isolated from seawater.</title>
        <authorList>
            <person name="Li F."/>
        </authorList>
    </citation>
    <scope>NUCLEOTIDE SEQUENCE</scope>
    <source>
        <strain evidence="12">BGMRC 0090</strain>
    </source>
</reference>
<dbReference type="PANTHER" id="PTHR38831:SF2">
    <property type="entry name" value="TYPE II SECRETION SYSTEM PROTEIN K"/>
    <property type="match status" value="1"/>
</dbReference>
<dbReference type="GO" id="GO:0009306">
    <property type="term" value="P:protein secretion"/>
    <property type="evidence" value="ECO:0007669"/>
    <property type="project" value="InterPro"/>
</dbReference>
<comment type="subcellular location">
    <subcellularLocation>
        <location evidence="1">Cell inner membrane</location>
    </subcellularLocation>
</comment>
<comment type="similarity">
    <text evidence="2">Belongs to the GSP K family.</text>
</comment>
<evidence type="ECO:0000259" key="11">
    <source>
        <dbReference type="Pfam" id="PF21687"/>
    </source>
</evidence>
<dbReference type="InterPro" id="IPR049031">
    <property type="entry name" value="T2SSK_SAM-like_1st"/>
</dbReference>
<dbReference type="SUPFAM" id="SSF158544">
    <property type="entry name" value="GspK insert domain-like"/>
    <property type="match status" value="1"/>
</dbReference>
<accession>A0A9X2RIV4</accession>
<dbReference type="Pfam" id="PF21687">
    <property type="entry name" value="T2SSK_1st"/>
    <property type="match status" value="1"/>
</dbReference>
<evidence type="ECO:0000256" key="2">
    <source>
        <dbReference type="ARBA" id="ARBA00007246"/>
    </source>
</evidence>
<keyword evidence="5" id="KW-0997">Cell inner membrane</keyword>
<feature type="compositionally biased region" description="Low complexity" evidence="10">
    <location>
        <begin position="207"/>
        <end position="218"/>
    </location>
</feature>
<keyword evidence="8" id="KW-1133">Transmembrane helix</keyword>
<name>A0A9X2RIV4_9PROT</name>
<keyword evidence="6" id="KW-0812">Transmembrane</keyword>
<evidence type="ECO:0000256" key="1">
    <source>
        <dbReference type="ARBA" id="ARBA00004533"/>
    </source>
</evidence>
<evidence type="ECO:0000256" key="6">
    <source>
        <dbReference type="ARBA" id="ARBA00022692"/>
    </source>
</evidence>
<dbReference type="Gene3D" id="1.10.40.60">
    <property type="entry name" value="EpsJ-like"/>
    <property type="match status" value="1"/>
</dbReference>
<comment type="caution">
    <text evidence="12">The sequence shown here is derived from an EMBL/GenBank/DDBJ whole genome shotgun (WGS) entry which is preliminary data.</text>
</comment>
<feature type="region of interest" description="Disordered" evidence="10">
    <location>
        <begin position="187"/>
        <end position="238"/>
    </location>
</feature>
<evidence type="ECO:0000256" key="7">
    <source>
        <dbReference type="ARBA" id="ARBA00022927"/>
    </source>
</evidence>
<keyword evidence="9" id="KW-0472">Membrane</keyword>
<evidence type="ECO:0000256" key="4">
    <source>
        <dbReference type="ARBA" id="ARBA00022475"/>
    </source>
</evidence>
<evidence type="ECO:0000313" key="12">
    <source>
        <dbReference type="EMBL" id="MCQ8186495.1"/>
    </source>
</evidence>
<dbReference type="PANTHER" id="PTHR38831">
    <property type="entry name" value="TYPE II SECRETION SYSTEM PROTEIN K"/>
    <property type="match status" value="1"/>
</dbReference>
<evidence type="ECO:0000256" key="8">
    <source>
        <dbReference type="ARBA" id="ARBA00022989"/>
    </source>
</evidence>
<keyword evidence="3" id="KW-0813">Transport</keyword>
<dbReference type="Proteomes" id="UP001142610">
    <property type="component" value="Unassembled WGS sequence"/>
</dbReference>
<proteinExistence type="inferred from homology"/>
<keyword evidence="4" id="KW-1003">Cell membrane</keyword>
<gene>
    <name evidence="12" type="ORF">NOG11_14020</name>
</gene>
<dbReference type="GO" id="GO:0005886">
    <property type="term" value="C:plasma membrane"/>
    <property type="evidence" value="ECO:0007669"/>
    <property type="project" value="UniProtKB-SubCell"/>
</dbReference>
<evidence type="ECO:0000256" key="9">
    <source>
        <dbReference type="ARBA" id="ARBA00023136"/>
    </source>
</evidence>